<evidence type="ECO:0000313" key="2">
    <source>
        <dbReference type="Proteomes" id="UP000708208"/>
    </source>
</evidence>
<dbReference type="AlphaFoldDB" id="A0A8J2PNM5"/>
<comment type="caution">
    <text evidence="1">The sequence shown here is derived from an EMBL/GenBank/DDBJ whole genome shotgun (WGS) entry which is preliminary data.</text>
</comment>
<protein>
    <submittedName>
        <fullName evidence="1">Uncharacterized protein</fullName>
    </submittedName>
</protein>
<accession>A0A8J2PNM5</accession>
<keyword evidence="2" id="KW-1185">Reference proteome</keyword>
<gene>
    <name evidence="1" type="ORF">AFUS01_LOCUS37893</name>
</gene>
<dbReference type="Proteomes" id="UP000708208">
    <property type="component" value="Unassembled WGS sequence"/>
</dbReference>
<reference evidence="1" key="1">
    <citation type="submission" date="2021-06" db="EMBL/GenBank/DDBJ databases">
        <authorList>
            <person name="Hodson N. C."/>
            <person name="Mongue J. A."/>
            <person name="Jaron S. K."/>
        </authorList>
    </citation>
    <scope>NUCLEOTIDE SEQUENCE</scope>
</reference>
<sequence>MKVMETAAVPSINGFFHFAPPNLSDTVWYSGVALINEMNSENTLTNDEKRKTALENIRAKFEISLILSRIKDDGKFSAK</sequence>
<name>A0A8J2PNM5_9HEXA</name>
<proteinExistence type="predicted"/>
<evidence type="ECO:0000313" key="1">
    <source>
        <dbReference type="EMBL" id="CAG7827938.1"/>
    </source>
</evidence>
<organism evidence="1 2">
    <name type="scientific">Allacma fusca</name>
    <dbReference type="NCBI Taxonomy" id="39272"/>
    <lineage>
        <taxon>Eukaryota</taxon>
        <taxon>Metazoa</taxon>
        <taxon>Ecdysozoa</taxon>
        <taxon>Arthropoda</taxon>
        <taxon>Hexapoda</taxon>
        <taxon>Collembola</taxon>
        <taxon>Symphypleona</taxon>
        <taxon>Sminthuridae</taxon>
        <taxon>Allacma</taxon>
    </lineage>
</organism>
<dbReference type="EMBL" id="CAJVCH010545447">
    <property type="protein sequence ID" value="CAG7827938.1"/>
    <property type="molecule type" value="Genomic_DNA"/>
</dbReference>